<organism evidence="1 2">
    <name type="scientific">Mycobacterium phage EmpTee</name>
    <dbReference type="NCBI Taxonomy" id="1486471"/>
    <lineage>
        <taxon>Viruses</taxon>
        <taxon>Duplodnaviria</taxon>
        <taxon>Heunggongvirae</taxon>
        <taxon>Uroviricota</taxon>
        <taxon>Caudoviricetes</taxon>
        <taxon>Bclasvirinae</taxon>
        <taxon>Pegunavirus</taxon>
        <taxon>Pegunavirus suffolk</taxon>
    </lineage>
</organism>
<dbReference type="EMBL" id="KJ567044">
    <property type="protein sequence ID" value="AID59080.1"/>
    <property type="molecule type" value="Genomic_DNA"/>
</dbReference>
<dbReference type="Proteomes" id="UP000027490">
    <property type="component" value="Genome"/>
</dbReference>
<evidence type="ECO:0000313" key="2">
    <source>
        <dbReference type="Proteomes" id="UP000027490"/>
    </source>
</evidence>
<accession>A0A068F978</accession>
<protein>
    <submittedName>
        <fullName evidence="1">Uncharacterized protein</fullName>
    </submittedName>
</protein>
<proteinExistence type="predicted"/>
<name>A0A068F978_9CAUD</name>
<sequence length="77" mass="8502">MMSDLSSVSGVRRRADTVTVGEWVDIPHRRRAYLVVEWCGTDVDGMTYLAGHTHDGVPYVRTLSPGAKVNVIFEAVP</sequence>
<reference evidence="1 2" key="1">
    <citation type="submission" date="2014-03" db="EMBL/GenBank/DDBJ databases">
        <authorList>
            <person name="Tish M."/>
            <person name="Schwarz A.G."/>
            <person name="Abrahim M.R."/>
            <person name="Adkins N.L."/>
            <person name="Burke K.A."/>
            <person name="Churilla B.M."/>
            <person name="Cohen K.L."/>
            <person name="Colicchio M.A."/>
            <person name="Fasoranti T.O."/>
            <person name="Genkil J.S."/>
            <person name="Kramer Z.J."/>
            <person name="Prout A.K."/>
            <person name="Schafer C.E."/>
            <person name="Vispute N."/>
            <person name="Wilkes K.E."/>
            <person name="Williams C.R."/>
            <person name="Xiao X."/>
            <person name="Yoder B.A."/>
            <person name="Yu V.J."/>
            <person name="Lapin J.S."/>
            <person name="Ott C.T."/>
            <person name="Walburn T.D."/>
            <person name="Bradley K.W."/>
            <person name="Clarke D.Q."/>
            <person name="Lewis M.F."/>
            <person name="Barker L.P."/>
            <person name="Bailey C."/>
            <person name="Asai D.J."/>
            <person name="Bowman C.A."/>
            <person name="Russell D.A."/>
            <person name="Pope W.H."/>
            <person name="Jacobs-Sera D."/>
            <person name="Hendrix R.W."/>
            <person name="Hatfull G.F."/>
        </authorList>
    </citation>
    <scope>NUCLEOTIDE SEQUENCE [LARGE SCALE GENOMIC DNA]</scope>
</reference>
<evidence type="ECO:0000313" key="1">
    <source>
        <dbReference type="EMBL" id="AID59080.1"/>
    </source>
</evidence>
<gene>
    <name evidence="1" type="primary">81</name>
    <name evidence="1" type="ORF">PBI_EMPTEE_81</name>
</gene>